<accession>A0ABR5IM74</accession>
<evidence type="ECO:0000313" key="2">
    <source>
        <dbReference type="Proteomes" id="UP000053900"/>
    </source>
</evidence>
<organism evidence="1 2">
    <name type="scientific">Enhydrobacter aerosaccus</name>
    <dbReference type="NCBI Taxonomy" id="225324"/>
    <lineage>
        <taxon>Bacteria</taxon>
        <taxon>Pseudomonadati</taxon>
        <taxon>Pseudomonadota</taxon>
        <taxon>Alphaproteobacteria</taxon>
        <taxon>Hyphomicrobiales</taxon>
        <taxon>Enhydrobacter</taxon>
    </lineage>
</organism>
<comment type="caution">
    <text evidence="1">The sequence shown here is derived from an EMBL/GenBank/DDBJ whole genome shotgun (WGS) entry which is preliminary data.</text>
</comment>
<sequence>MVRSTQESTHQNSLLKVRKNVTQNLNLPRATAKTIFSPRYFIGSQSLDRFAPNEPLLNANFTPADNLP</sequence>
<keyword evidence="2" id="KW-1185">Reference proteome</keyword>
<protein>
    <submittedName>
        <fullName evidence="1">Uncharacterized protein</fullName>
    </submittedName>
</protein>
<proteinExistence type="predicted"/>
<evidence type="ECO:0000313" key="1">
    <source>
        <dbReference type="EMBL" id="KND22177.1"/>
    </source>
</evidence>
<reference evidence="1 2" key="1">
    <citation type="submission" date="2015-07" db="EMBL/GenBank/DDBJ databases">
        <title>Draft genome of Enhydrobacter aerosaccus.</title>
        <authorList>
            <person name="Wang X."/>
        </authorList>
    </citation>
    <scope>NUCLEOTIDE SEQUENCE [LARGE SCALE GENOMIC DNA]</scope>
    <source>
        <strain evidence="1 2">CGMCC9176</strain>
    </source>
</reference>
<gene>
    <name evidence="1" type="ORF">AFK20_06355</name>
</gene>
<name>A0ABR5IM74_9HYPH</name>
<dbReference type="Proteomes" id="UP000053900">
    <property type="component" value="Unassembled WGS sequence"/>
</dbReference>
<dbReference type="EMBL" id="LGSW01000003">
    <property type="protein sequence ID" value="KND22177.1"/>
    <property type="molecule type" value="Genomic_DNA"/>
</dbReference>